<dbReference type="Proteomes" id="UP000008461">
    <property type="component" value="Chromosome"/>
</dbReference>
<dbReference type="STRING" id="760192.Halhy_1663"/>
<dbReference type="KEGG" id="hhy:Halhy_1663"/>
<evidence type="ECO:0000313" key="4">
    <source>
        <dbReference type="Proteomes" id="UP000008461"/>
    </source>
</evidence>
<dbReference type="OrthoDB" id="1182264at2"/>
<keyword evidence="2" id="KW-0732">Signal</keyword>
<organism evidence="3 4">
    <name type="scientific">Haliscomenobacter hydrossis (strain ATCC 27775 / DSM 1100 / LMG 10767 / O)</name>
    <dbReference type="NCBI Taxonomy" id="760192"/>
    <lineage>
        <taxon>Bacteria</taxon>
        <taxon>Pseudomonadati</taxon>
        <taxon>Bacteroidota</taxon>
        <taxon>Saprospiria</taxon>
        <taxon>Saprospirales</taxon>
        <taxon>Haliscomenobacteraceae</taxon>
        <taxon>Haliscomenobacter</taxon>
    </lineage>
</organism>
<dbReference type="EMBL" id="CP002691">
    <property type="protein sequence ID" value="AEE49552.1"/>
    <property type="molecule type" value="Genomic_DNA"/>
</dbReference>
<accession>F4L0S0</accession>
<dbReference type="eggNOG" id="ENOG5030K0H">
    <property type="taxonomic scope" value="Bacteria"/>
</dbReference>
<protein>
    <submittedName>
        <fullName evidence="3">Uncharacterized protein</fullName>
    </submittedName>
</protein>
<reference evidence="3 4" key="1">
    <citation type="journal article" date="2011" name="Stand. Genomic Sci.">
        <title>Complete genome sequence of Haliscomenobacter hydrossis type strain (O).</title>
        <authorList>
            <consortium name="US DOE Joint Genome Institute (JGI-PGF)"/>
            <person name="Daligault H."/>
            <person name="Lapidus A."/>
            <person name="Zeytun A."/>
            <person name="Nolan M."/>
            <person name="Lucas S."/>
            <person name="Del Rio T.G."/>
            <person name="Tice H."/>
            <person name="Cheng J.F."/>
            <person name="Tapia R."/>
            <person name="Han C."/>
            <person name="Goodwin L."/>
            <person name="Pitluck S."/>
            <person name="Liolios K."/>
            <person name="Pagani I."/>
            <person name="Ivanova N."/>
            <person name="Huntemann M."/>
            <person name="Mavromatis K."/>
            <person name="Mikhailova N."/>
            <person name="Pati A."/>
            <person name="Chen A."/>
            <person name="Palaniappan K."/>
            <person name="Land M."/>
            <person name="Hauser L."/>
            <person name="Brambilla E.M."/>
            <person name="Rohde M."/>
            <person name="Verbarg S."/>
            <person name="Goker M."/>
            <person name="Bristow J."/>
            <person name="Eisen J.A."/>
            <person name="Markowitz V."/>
            <person name="Hugenholtz P."/>
            <person name="Kyrpides N.C."/>
            <person name="Klenk H.P."/>
            <person name="Woyke T."/>
        </authorList>
    </citation>
    <scope>NUCLEOTIDE SEQUENCE [LARGE SCALE GENOMIC DNA]</scope>
    <source>
        <strain evidence="4">ATCC 27775 / DSM 1100 / LMG 10767 / O</strain>
    </source>
</reference>
<dbReference type="HOGENOM" id="CLU_457687_0_0_10"/>
<evidence type="ECO:0000256" key="1">
    <source>
        <dbReference type="SAM" id="MobiDB-lite"/>
    </source>
</evidence>
<evidence type="ECO:0000313" key="3">
    <source>
        <dbReference type="EMBL" id="AEE49552.1"/>
    </source>
</evidence>
<keyword evidence="4" id="KW-1185">Reference proteome</keyword>
<evidence type="ECO:0000256" key="2">
    <source>
        <dbReference type="SAM" id="SignalP"/>
    </source>
</evidence>
<feature type="chain" id="PRO_5003316316" evidence="2">
    <location>
        <begin position="21"/>
        <end position="596"/>
    </location>
</feature>
<dbReference type="AlphaFoldDB" id="F4L0S0"/>
<feature type="signal peptide" evidence="2">
    <location>
        <begin position="1"/>
        <end position="20"/>
    </location>
</feature>
<name>F4L0S0_HALH1</name>
<sequence>MKKLRFLFLVLGAFAHFATAQNIYIDKPVLAGKLTCFPDIANPNNYYFLPNKLRLGVGADGSPQFSFLMFVRNTRPEDGATTAREGEGGGVVHAVVELYISDEEKKDAERELKRLVKNDQAVLLGPVIYKSGTMSLVSSIASKEGGYSKVVLGLGPAPVLAGNKAAVSILLNKEGSKILWETFKTPTPDMSFSFVMDIGGYRSPIAAWIDVNFDKLYESKTIEAGLKYRSSSGGGGNNGSKSSSGGTPIMLDAEVKLMFEEMRQTGAIKVGGPQGDEKFEEIIKICYTKMLDMLFDSANPNQQPQPDFNSMLSSANQINNSTNKKDTTANKGGIGISVAYKFKQVRRTGNFRMDLNRSMSEQLKVRFDENLGKINCPSCFRQINLDDPMFRQRGLMVSVDGMDADQFKKYVNFVGVSMKKTHGNGDITSDEVRIGVPEMEKTGNLFQLQYGWKDEKDAQRDKWLQYQYKTSWSFFGNQVIESEWVNTDNFTINVSPPIRPVAVDIEASPELLKQQEVRSVNVKFYYNPGNGERMEQINVRADVANSNTASRVEFVLPDGKYDYEYEVTWRLSGNREVKSGRLKGSSTLLYVDELPK</sequence>
<gene>
    <name evidence="3" type="ordered locus">Halhy_1663</name>
</gene>
<feature type="region of interest" description="Disordered" evidence="1">
    <location>
        <begin position="228"/>
        <end position="247"/>
    </location>
</feature>
<reference key="2">
    <citation type="submission" date="2011-04" db="EMBL/GenBank/DDBJ databases">
        <title>Complete sequence of chromosome of Haliscomenobacter hydrossis DSM 1100.</title>
        <authorList>
            <consortium name="US DOE Joint Genome Institute (JGI-PGF)"/>
            <person name="Lucas S."/>
            <person name="Han J."/>
            <person name="Lapidus A."/>
            <person name="Bruce D."/>
            <person name="Goodwin L."/>
            <person name="Pitluck S."/>
            <person name="Peters L."/>
            <person name="Kyrpides N."/>
            <person name="Mavromatis K."/>
            <person name="Ivanova N."/>
            <person name="Ovchinnikova G."/>
            <person name="Pagani I."/>
            <person name="Daligault H."/>
            <person name="Detter J.C."/>
            <person name="Han C."/>
            <person name="Land M."/>
            <person name="Hauser L."/>
            <person name="Markowitz V."/>
            <person name="Cheng J.-F."/>
            <person name="Hugenholtz P."/>
            <person name="Woyke T."/>
            <person name="Wu D."/>
            <person name="Verbarg S."/>
            <person name="Frueling A."/>
            <person name="Brambilla E."/>
            <person name="Klenk H.-P."/>
            <person name="Eisen J.A."/>
        </authorList>
    </citation>
    <scope>NUCLEOTIDE SEQUENCE</scope>
    <source>
        <strain>DSM 1100</strain>
    </source>
</reference>
<dbReference type="RefSeq" id="WP_013764106.1">
    <property type="nucleotide sequence ID" value="NC_015510.1"/>
</dbReference>
<proteinExistence type="predicted"/>